<dbReference type="EMBL" id="CP129970">
    <property type="protein sequence ID" value="WKK84280.2"/>
    <property type="molecule type" value="Genomic_DNA"/>
</dbReference>
<evidence type="ECO:0000313" key="2">
    <source>
        <dbReference type="Proteomes" id="UP001244443"/>
    </source>
</evidence>
<sequence>MKTEKTLQLKPTHFKNHVFSREFESYYTEEQIWQWLNDPKTFTDNQIWPFRVEFLKDASQEHEFEPGVLNTHHGPLLSLAGEIGEVNPHYRDLNYYYGSYVFSFRFIRPYRLEFFTEDIEDKRIVTVQLSSFVKPSFYKLWSWMQGLFWSNFGKWMNKSIKKRLK</sequence>
<accession>A0AA49GDT2</accession>
<proteinExistence type="predicted"/>
<gene>
    <name evidence="1" type="ORF">QYS48_19125</name>
</gene>
<dbReference type="RefSeq" id="WP_308356726.1">
    <property type="nucleotide sequence ID" value="NZ_CP129970.2"/>
</dbReference>
<evidence type="ECO:0000313" key="1">
    <source>
        <dbReference type="EMBL" id="WKK84280.2"/>
    </source>
</evidence>
<keyword evidence="2" id="KW-1185">Reference proteome</keyword>
<name>A0AA49GDT2_9BACT</name>
<organism evidence="1 2">
    <name type="scientific">Marivirga arenosa</name>
    <dbReference type="NCBI Taxonomy" id="3059076"/>
    <lineage>
        <taxon>Bacteria</taxon>
        <taxon>Pseudomonadati</taxon>
        <taxon>Bacteroidota</taxon>
        <taxon>Cytophagia</taxon>
        <taxon>Cytophagales</taxon>
        <taxon>Marivirgaceae</taxon>
        <taxon>Marivirga</taxon>
    </lineage>
</organism>
<dbReference type="Proteomes" id="UP001244443">
    <property type="component" value="Chromosome"/>
</dbReference>
<dbReference type="AlphaFoldDB" id="A0AA49GDT2"/>
<protein>
    <submittedName>
        <fullName evidence="1">Uncharacterized protein</fullName>
    </submittedName>
</protein>
<reference evidence="1" key="1">
    <citation type="submission" date="2023-08" db="EMBL/GenBank/DDBJ databases">
        <title>Comparative genomics and taxonomic characterization of three novel marine species of genus Marivirga.</title>
        <authorList>
            <person name="Muhammad N."/>
            <person name="Kim S.-G."/>
        </authorList>
    </citation>
    <scope>NUCLEOTIDE SEQUENCE [LARGE SCALE GENOMIC DNA]</scope>
    <source>
        <strain evidence="1">ABR2-2</strain>
    </source>
</reference>